<evidence type="ECO:0000256" key="1">
    <source>
        <dbReference type="ARBA" id="ARBA00012771"/>
    </source>
</evidence>
<dbReference type="InterPro" id="IPR004556">
    <property type="entry name" value="HemK-like"/>
</dbReference>
<evidence type="ECO:0000313" key="8">
    <source>
        <dbReference type="Proteomes" id="UP000189911"/>
    </source>
</evidence>
<dbReference type="CDD" id="cd02440">
    <property type="entry name" value="AdoMet_MTases"/>
    <property type="match status" value="1"/>
</dbReference>
<dbReference type="OrthoDB" id="269872at2759"/>
<dbReference type="InterPro" id="IPR029063">
    <property type="entry name" value="SAM-dependent_MTases_sf"/>
</dbReference>
<dbReference type="SUPFAM" id="SSF53335">
    <property type="entry name" value="S-adenosyl-L-methionine-dependent methyltransferases"/>
    <property type="match status" value="1"/>
</dbReference>
<dbReference type="GO" id="GO:0032259">
    <property type="term" value="P:methylation"/>
    <property type="evidence" value="ECO:0007669"/>
    <property type="project" value="UniProtKB-KW"/>
</dbReference>
<dbReference type="Proteomes" id="UP000189911">
    <property type="component" value="Chromosome H"/>
</dbReference>
<gene>
    <name evidence="7" type="ORF">LANO_0H07558G</name>
</gene>
<dbReference type="AlphaFoldDB" id="A0A1G4KLI8"/>
<accession>A0A1G4KLI8</accession>
<dbReference type="EMBL" id="LT598447">
    <property type="protein sequence ID" value="SCV05441.1"/>
    <property type="molecule type" value="Genomic_DNA"/>
</dbReference>
<organism evidence="7 8">
    <name type="scientific">Lachancea nothofagi CBS 11611</name>
    <dbReference type="NCBI Taxonomy" id="1266666"/>
    <lineage>
        <taxon>Eukaryota</taxon>
        <taxon>Fungi</taxon>
        <taxon>Dikarya</taxon>
        <taxon>Ascomycota</taxon>
        <taxon>Saccharomycotina</taxon>
        <taxon>Saccharomycetes</taxon>
        <taxon>Saccharomycetales</taxon>
        <taxon>Saccharomycetaceae</taxon>
        <taxon>Lachancea</taxon>
    </lineage>
</organism>
<sequence length="293" mass="34002">MVRIKPSTIWQASKLNRFLPFLLPECRSIHAARQELRWIQDESNDDYQVWKRCKLRYRHYPLQYILGSQPFESLNIKCKPGVLIPRWETEEWATDLAHRLPKNRQIHVLDLCTGTGCIPLLIKHIRPDAVVKAVDCSPLATGLAYWNSKSLGISIQVIQGDILEHNSTVKPQKVDLITCNPPYISQSTFVKETSRSVKLFEPKLALIGCFEFYADLIDHQISRAEAFVYEVGELSQCEYVCRRIVEDPILSKVWRVGFRLDANSKPRVVYGYRRVAITLDWPRIFEEFGELKN</sequence>
<evidence type="ECO:0000256" key="4">
    <source>
        <dbReference type="ARBA" id="ARBA00022691"/>
    </source>
</evidence>
<dbReference type="Gene3D" id="3.40.50.150">
    <property type="entry name" value="Vaccinia Virus protein VP39"/>
    <property type="match status" value="1"/>
</dbReference>
<dbReference type="Pfam" id="PF05175">
    <property type="entry name" value="MTS"/>
    <property type="match status" value="1"/>
</dbReference>
<keyword evidence="2" id="KW-0489">Methyltransferase</keyword>
<feature type="domain" description="Methyltransferase small" evidence="6">
    <location>
        <begin position="96"/>
        <end position="188"/>
    </location>
</feature>
<comment type="catalytic activity">
    <reaction evidence="5">
        <text>L-glutaminyl-[peptide chain release factor] + S-adenosyl-L-methionine = N(5)-methyl-L-glutaminyl-[peptide chain release factor] + S-adenosyl-L-homocysteine + H(+)</text>
        <dbReference type="Rhea" id="RHEA:42896"/>
        <dbReference type="Rhea" id="RHEA-COMP:10271"/>
        <dbReference type="Rhea" id="RHEA-COMP:10272"/>
        <dbReference type="ChEBI" id="CHEBI:15378"/>
        <dbReference type="ChEBI" id="CHEBI:30011"/>
        <dbReference type="ChEBI" id="CHEBI:57856"/>
        <dbReference type="ChEBI" id="CHEBI:59789"/>
        <dbReference type="ChEBI" id="CHEBI:61891"/>
        <dbReference type="EC" id="2.1.1.297"/>
    </reaction>
</comment>
<dbReference type="EC" id="2.1.1.297" evidence="1"/>
<keyword evidence="8" id="KW-1185">Reference proteome</keyword>
<dbReference type="GO" id="GO:0102559">
    <property type="term" value="F:peptide chain release factor N(5)-glutamine methyltransferase activity"/>
    <property type="evidence" value="ECO:0007669"/>
    <property type="project" value="UniProtKB-EC"/>
</dbReference>
<keyword evidence="4" id="KW-0949">S-adenosyl-L-methionine</keyword>
<protein>
    <recommendedName>
        <fullName evidence="1">peptide chain release factor N(5)-glutamine methyltransferase</fullName>
        <ecNumber evidence="1">2.1.1.297</ecNumber>
    </recommendedName>
</protein>
<proteinExistence type="predicted"/>
<keyword evidence="3" id="KW-0808">Transferase</keyword>
<dbReference type="GO" id="GO:0005739">
    <property type="term" value="C:mitochondrion"/>
    <property type="evidence" value="ECO:0007669"/>
    <property type="project" value="TreeGrafter"/>
</dbReference>
<name>A0A1G4KLI8_9SACH</name>
<dbReference type="InterPro" id="IPR050320">
    <property type="entry name" value="N5-glutamine_MTase"/>
</dbReference>
<dbReference type="PANTHER" id="PTHR18895">
    <property type="entry name" value="HEMK METHYLTRANSFERASE"/>
    <property type="match status" value="1"/>
</dbReference>
<evidence type="ECO:0000256" key="5">
    <source>
        <dbReference type="ARBA" id="ARBA00048391"/>
    </source>
</evidence>
<reference evidence="8" key="1">
    <citation type="submission" date="2016-03" db="EMBL/GenBank/DDBJ databases">
        <authorList>
            <person name="Devillers Hugo."/>
        </authorList>
    </citation>
    <scope>NUCLEOTIDE SEQUENCE [LARGE SCALE GENOMIC DNA]</scope>
</reference>
<dbReference type="PANTHER" id="PTHR18895:SF74">
    <property type="entry name" value="MTRF1L RELEASE FACTOR GLUTAMINE METHYLTRANSFERASE"/>
    <property type="match status" value="1"/>
</dbReference>
<dbReference type="NCBIfam" id="TIGR00536">
    <property type="entry name" value="hemK_fam"/>
    <property type="match status" value="1"/>
</dbReference>
<evidence type="ECO:0000256" key="3">
    <source>
        <dbReference type="ARBA" id="ARBA00022679"/>
    </source>
</evidence>
<dbReference type="InterPro" id="IPR007848">
    <property type="entry name" value="Small_mtfrase_dom"/>
</dbReference>
<evidence type="ECO:0000313" key="7">
    <source>
        <dbReference type="EMBL" id="SCV05441.1"/>
    </source>
</evidence>
<evidence type="ECO:0000259" key="6">
    <source>
        <dbReference type="Pfam" id="PF05175"/>
    </source>
</evidence>
<evidence type="ECO:0000256" key="2">
    <source>
        <dbReference type="ARBA" id="ARBA00022603"/>
    </source>
</evidence>